<dbReference type="OMA" id="MACEMEG"/>
<dbReference type="AlphaFoldDB" id="A0A066W091"/>
<keyword evidence="4 9" id="KW-0418">Kinase</keyword>
<comment type="catalytic activity">
    <reaction evidence="9">
        <text>D-ribose + ATP = D-ribose 5-phosphate + ADP + H(+)</text>
        <dbReference type="Rhea" id="RHEA:13697"/>
        <dbReference type="ChEBI" id="CHEBI:15378"/>
        <dbReference type="ChEBI" id="CHEBI:30616"/>
        <dbReference type="ChEBI" id="CHEBI:47013"/>
        <dbReference type="ChEBI" id="CHEBI:78346"/>
        <dbReference type="ChEBI" id="CHEBI:456216"/>
        <dbReference type="EC" id="2.7.1.15"/>
    </reaction>
</comment>
<dbReference type="InParanoid" id="A0A066W091"/>
<dbReference type="PRINTS" id="PR00990">
    <property type="entry name" value="RIBOKINASE"/>
</dbReference>
<feature type="active site" description="Proton acceptor" evidence="9">
    <location>
        <position position="281"/>
    </location>
</feature>
<reference evidence="11 12" key="1">
    <citation type="submission" date="2014-05" db="EMBL/GenBank/DDBJ databases">
        <title>Draft genome sequence of a rare smut relative, Tilletiaria anomala UBC 951.</title>
        <authorList>
            <consortium name="DOE Joint Genome Institute"/>
            <person name="Toome M."/>
            <person name="Kuo A."/>
            <person name="Henrissat B."/>
            <person name="Lipzen A."/>
            <person name="Tritt A."/>
            <person name="Yoshinaga Y."/>
            <person name="Zane M."/>
            <person name="Barry K."/>
            <person name="Grigoriev I.V."/>
            <person name="Spatafora J.W."/>
            <person name="Aimea M.C."/>
        </authorList>
    </citation>
    <scope>NUCLEOTIDE SEQUENCE [LARGE SCALE GENOMIC DNA]</scope>
    <source>
        <strain evidence="11 12">UBC 951</strain>
    </source>
</reference>
<keyword evidence="5 9" id="KW-0067">ATP-binding</keyword>
<dbReference type="HOGENOM" id="CLU_027634_2_1_1"/>
<keyword evidence="12" id="KW-1185">Reference proteome</keyword>
<keyword evidence="1 9" id="KW-0808">Transferase</keyword>
<dbReference type="HAMAP" id="MF_01987">
    <property type="entry name" value="Ribokinase"/>
    <property type="match status" value="1"/>
</dbReference>
<dbReference type="PANTHER" id="PTHR10584:SF166">
    <property type="entry name" value="RIBOKINASE"/>
    <property type="match status" value="1"/>
</dbReference>
<dbReference type="GO" id="GO:0019303">
    <property type="term" value="P:D-ribose catabolic process"/>
    <property type="evidence" value="ECO:0007669"/>
    <property type="project" value="UniProtKB-UniRule"/>
</dbReference>
<dbReference type="GO" id="GO:0005524">
    <property type="term" value="F:ATP binding"/>
    <property type="evidence" value="ECO:0007669"/>
    <property type="project" value="UniProtKB-UniRule"/>
</dbReference>
<comment type="activity regulation">
    <text evidence="9">Activated by a monovalent cation that binds near, but not in, the active site. The most likely occupant of the site in vivo is potassium. Ion binding induces a conformational change that may alter substrate affinity.</text>
</comment>
<keyword evidence="9" id="KW-0539">Nucleus</keyword>
<dbReference type="InterPro" id="IPR011877">
    <property type="entry name" value="Ribokinase"/>
</dbReference>
<comment type="caution">
    <text evidence="9">Lacks conserved residue(s) required for the propagation of feature annotation.</text>
</comment>
<dbReference type="GO" id="GO:0046872">
    <property type="term" value="F:metal ion binding"/>
    <property type="evidence" value="ECO:0007669"/>
    <property type="project" value="UniProtKB-KW"/>
</dbReference>
<evidence type="ECO:0000256" key="8">
    <source>
        <dbReference type="ARBA" id="ARBA00023277"/>
    </source>
</evidence>
<dbReference type="GeneID" id="25264289"/>
<gene>
    <name evidence="11" type="ORF">K437DRAFT_255959</name>
</gene>
<keyword evidence="2 9" id="KW-0479">Metal-binding</keyword>
<dbReference type="PANTHER" id="PTHR10584">
    <property type="entry name" value="SUGAR KINASE"/>
    <property type="match status" value="1"/>
</dbReference>
<feature type="binding site" evidence="9">
    <location>
        <position position="281"/>
    </location>
    <ligand>
        <name>substrate</name>
    </ligand>
</feature>
<dbReference type="GO" id="GO:0005737">
    <property type="term" value="C:cytoplasm"/>
    <property type="evidence" value="ECO:0007669"/>
    <property type="project" value="UniProtKB-SubCell"/>
</dbReference>
<feature type="binding site" evidence="9">
    <location>
        <position position="203"/>
    </location>
    <ligand>
        <name>ATP</name>
        <dbReference type="ChEBI" id="CHEBI:30616"/>
    </ligand>
</feature>
<dbReference type="SUPFAM" id="SSF53613">
    <property type="entry name" value="Ribokinase-like"/>
    <property type="match status" value="1"/>
</dbReference>
<dbReference type="Gene3D" id="3.40.1190.20">
    <property type="match status" value="1"/>
</dbReference>
<dbReference type="EC" id="2.7.1.15" evidence="9"/>
<protein>
    <recommendedName>
        <fullName evidence="9">Ribokinase</fullName>
        <shortName evidence="9">RK</shortName>
        <ecNumber evidence="9">2.7.1.15</ecNumber>
    </recommendedName>
</protein>
<feature type="binding site" evidence="9">
    <location>
        <position position="328"/>
    </location>
    <ligand>
        <name>K(+)</name>
        <dbReference type="ChEBI" id="CHEBI:29103"/>
    </ligand>
</feature>
<evidence type="ECO:0000259" key="10">
    <source>
        <dbReference type="Pfam" id="PF00294"/>
    </source>
</evidence>
<feature type="binding site" evidence="9">
    <location>
        <begin position="280"/>
        <end position="281"/>
    </location>
    <ligand>
        <name>ATP</name>
        <dbReference type="ChEBI" id="CHEBI:30616"/>
    </ligand>
</feature>
<comment type="caution">
    <text evidence="11">The sequence shown here is derived from an EMBL/GenBank/DDBJ whole genome shotgun (WGS) entry which is preliminary data.</text>
</comment>
<name>A0A066W091_TILAU</name>
<evidence type="ECO:0000256" key="1">
    <source>
        <dbReference type="ARBA" id="ARBA00022679"/>
    </source>
</evidence>
<evidence type="ECO:0000256" key="2">
    <source>
        <dbReference type="ARBA" id="ARBA00022723"/>
    </source>
</evidence>
<feature type="binding site" evidence="9">
    <location>
        <position position="153"/>
    </location>
    <ligand>
        <name>substrate</name>
    </ligand>
</feature>
<keyword evidence="9" id="KW-0963">Cytoplasm</keyword>
<dbReference type="STRING" id="1037660.A0A066W091"/>
<accession>A0A066W091</accession>
<feature type="binding site" evidence="9">
    <location>
        <position position="323"/>
    </location>
    <ligand>
        <name>K(+)</name>
        <dbReference type="ChEBI" id="CHEBI:29103"/>
    </ligand>
</feature>
<comment type="subunit">
    <text evidence="9">Homodimer.</text>
</comment>
<feature type="binding site" evidence="9">
    <location>
        <position position="275"/>
    </location>
    <ligand>
        <name>K(+)</name>
        <dbReference type="ChEBI" id="CHEBI:29103"/>
    </ligand>
</feature>
<keyword evidence="8 9" id="KW-0119">Carbohydrate metabolism</keyword>
<dbReference type="InterPro" id="IPR011611">
    <property type="entry name" value="PfkB_dom"/>
</dbReference>
<dbReference type="EMBL" id="JMSN01000031">
    <property type="protein sequence ID" value="KDN47166.1"/>
    <property type="molecule type" value="Genomic_DNA"/>
</dbReference>
<comment type="subcellular location">
    <subcellularLocation>
        <location evidence="9">Cytoplasm</location>
    </subcellularLocation>
    <subcellularLocation>
        <location evidence="9">Nucleus</location>
    </subcellularLocation>
</comment>
<dbReference type="RefSeq" id="XP_013243787.1">
    <property type="nucleotide sequence ID" value="XM_013388333.1"/>
</dbReference>
<keyword evidence="6 9" id="KW-0460">Magnesium</keyword>
<dbReference type="Pfam" id="PF00294">
    <property type="entry name" value="PfkB"/>
    <property type="match status" value="1"/>
</dbReference>
<evidence type="ECO:0000313" key="12">
    <source>
        <dbReference type="Proteomes" id="UP000027361"/>
    </source>
</evidence>
<dbReference type="FunCoup" id="A0A066W091">
    <property type="interactions" value="83"/>
</dbReference>
<evidence type="ECO:0000256" key="9">
    <source>
        <dbReference type="HAMAP-Rule" id="MF_03215"/>
    </source>
</evidence>
<feature type="domain" description="Carbohydrate kinase PfkB" evidence="10">
    <location>
        <begin position="13"/>
        <end position="335"/>
    </location>
</feature>
<sequence>MPNSRAVCLVRSSINIDEYLLVPHIVRPGETLSSLNVERKLGGKGVNVSAAIGLGKDGDDYSVFLAAQMGHEDASREQELQDRNVETTLLVKRQDIRTGTAYIQVAADGENSIILVGGANQVRGLQLDEPEKLFARACEQAQGNVTHVVLQNEIPLTVTRRTLEHAAKQKRPSCISIFNPSPMLGRGELQSFPWADVDVLIVNEGEGRDLLKALGNGADVEGTAVVQALGQLESLQKIPWLVMTRGAKGVAASIKFNSSRTTLEVPAATPREVLDTTGAGDTFAGYLVASIMQLDSDALRQGSLGPQRARDAIQFAALAATMAVENAGALEGIPKRNDVLARKH</sequence>
<dbReference type="OrthoDB" id="415590at2759"/>
<comment type="pathway">
    <text evidence="9">Carbohydrate metabolism; D-ribose degradation; D-ribose 5-phosphate from beta-D-ribopyranose: step 2/2.</text>
</comment>
<comment type="similarity">
    <text evidence="9">Belongs to the carbohydrate kinase PfkB family. Ribokinase subfamily.</text>
</comment>
<feature type="binding site" evidence="9">
    <location>
        <begin position="15"/>
        <end position="17"/>
    </location>
    <ligand>
        <name>substrate</name>
    </ligand>
</feature>
<comment type="cofactor">
    <cofactor evidence="9">
        <name>Mg(2+)</name>
        <dbReference type="ChEBI" id="CHEBI:18420"/>
    </cofactor>
    <text evidence="9">Requires a divalent cation, most likely magnesium in vivo, as an electrophilic catalyst to aid phosphoryl group transfer. It is the chelate of the metal and the nucleotide that is the actual substrate.</text>
</comment>
<feature type="binding site" evidence="9">
    <location>
        <position position="326"/>
    </location>
    <ligand>
        <name>K(+)</name>
        <dbReference type="ChEBI" id="CHEBI:29103"/>
    </ligand>
</feature>
<evidence type="ECO:0000256" key="5">
    <source>
        <dbReference type="ARBA" id="ARBA00022840"/>
    </source>
</evidence>
<dbReference type="GO" id="GO:0005634">
    <property type="term" value="C:nucleus"/>
    <property type="evidence" value="ECO:0007669"/>
    <property type="project" value="UniProtKB-SubCell"/>
</dbReference>
<organism evidence="11 12">
    <name type="scientific">Tilletiaria anomala (strain ATCC 24038 / CBS 436.72 / UBC 951)</name>
    <dbReference type="NCBI Taxonomy" id="1037660"/>
    <lineage>
        <taxon>Eukaryota</taxon>
        <taxon>Fungi</taxon>
        <taxon>Dikarya</taxon>
        <taxon>Basidiomycota</taxon>
        <taxon>Ustilaginomycotina</taxon>
        <taxon>Exobasidiomycetes</taxon>
        <taxon>Georgefischeriales</taxon>
        <taxon>Tilletiariaceae</taxon>
        <taxon>Tilletiaria</taxon>
    </lineage>
</organism>
<evidence type="ECO:0000256" key="7">
    <source>
        <dbReference type="ARBA" id="ARBA00022958"/>
    </source>
</evidence>
<evidence type="ECO:0000256" key="6">
    <source>
        <dbReference type="ARBA" id="ARBA00022842"/>
    </source>
</evidence>
<evidence type="ECO:0000256" key="3">
    <source>
        <dbReference type="ARBA" id="ARBA00022741"/>
    </source>
</evidence>
<evidence type="ECO:0000256" key="4">
    <source>
        <dbReference type="ARBA" id="ARBA00022777"/>
    </source>
</evidence>
<feature type="binding site" evidence="9">
    <location>
        <begin position="244"/>
        <end position="249"/>
    </location>
    <ligand>
        <name>ATP</name>
        <dbReference type="ChEBI" id="CHEBI:30616"/>
    </ligand>
</feature>
<dbReference type="InterPro" id="IPR002139">
    <property type="entry name" value="Ribo/fructo_kinase"/>
</dbReference>
<dbReference type="GO" id="GO:0004747">
    <property type="term" value="F:ribokinase activity"/>
    <property type="evidence" value="ECO:0007669"/>
    <property type="project" value="UniProtKB-UniRule"/>
</dbReference>
<keyword evidence="7 9" id="KW-0630">Potassium</keyword>
<dbReference type="UniPathway" id="UPA00916">
    <property type="reaction ID" value="UER00889"/>
</dbReference>
<feature type="binding site" evidence="9">
    <location>
        <begin position="43"/>
        <end position="47"/>
    </location>
    <ligand>
        <name>substrate</name>
    </ligand>
</feature>
<evidence type="ECO:0000313" key="11">
    <source>
        <dbReference type="EMBL" id="KDN47166.1"/>
    </source>
</evidence>
<comment type="function">
    <text evidence="9">Catalyzes the phosphorylation of ribose at O-5 in a reaction requiring ATP and magnesium. The resulting D-ribose-5-phosphate can then be used either for sythesis of nucleotides, histidine, and tryptophan, or as a component of the pentose phosphate pathway.</text>
</comment>
<proteinExistence type="inferred from homology"/>
<dbReference type="Proteomes" id="UP000027361">
    <property type="component" value="Unassembled WGS sequence"/>
</dbReference>
<feature type="binding site" evidence="9">
    <location>
        <position position="277"/>
    </location>
    <ligand>
        <name>K(+)</name>
        <dbReference type="ChEBI" id="CHEBI:29103"/>
    </ligand>
</feature>
<keyword evidence="3 9" id="KW-0547">Nucleotide-binding</keyword>
<dbReference type="InterPro" id="IPR029056">
    <property type="entry name" value="Ribokinase-like"/>
</dbReference>